<organism evidence="2">
    <name type="scientific">Pseudomonas fluorescens (strain SBW25)</name>
    <dbReference type="NCBI Taxonomy" id="216595"/>
    <lineage>
        <taxon>Bacteria</taxon>
        <taxon>Pseudomonadati</taxon>
        <taxon>Pseudomonadota</taxon>
        <taxon>Gammaproteobacteria</taxon>
        <taxon>Pseudomonadales</taxon>
        <taxon>Pseudomonadaceae</taxon>
        <taxon>Pseudomonas</taxon>
    </lineage>
</organism>
<feature type="compositionally biased region" description="Polar residues" evidence="1">
    <location>
        <begin position="35"/>
        <end position="44"/>
    </location>
</feature>
<dbReference type="EMBL" id="LN713927">
    <property type="protein sequence ID" value="CEK42491.1"/>
    <property type="molecule type" value="Genomic_DNA"/>
</dbReference>
<name>A0A0G4E5I7_PSEFS</name>
<gene>
    <name evidence="2" type="ORF">PQBR55_0112</name>
</gene>
<accession>A0A0G4E5I7</accession>
<feature type="compositionally biased region" description="Polar residues" evidence="1">
    <location>
        <begin position="57"/>
        <end position="67"/>
    </location>
</feature>
<evidence type="ECO:0000256" key="1">
    <source>
        <dbReference type="SAM" id="MobiDB-lite"/>
    </source>
</evidence>
<feature type="region of interest" description="Disordered" evidence="1">
    <location>
        <begin position="16"/>
        <end position="67"/>
    </location>
</feature>
<evidence type="ECO:0000313" key="2">
    <source>
        <dbReference type="EMBL" id="CEK42491.1"/>
    </source>
</evidence>
<protein>
    <submittedName>
        <fullName evidence="2">Uncharacterized protein</fullName>
    </submittedName>
</protein>
<sequence>MSNFAGAPVAQVVSSAKVVSPIPENTPGSAATEKAPSSVSTPQQAAPKLDAQRTRRQLPSNINATMS</sequence>
<proteinExistence type="predicted"/>
<reference evidence="2" key="1">
    <citation type="submission" date="2014-12" db="EMBL/GenBank/DDBJ databases">
        <authorList>
            <person name="Hall J."/>
        </authorList>
    </citation>
    <scope>NUCLEOTIDE SEQUENCE [LARGE SCALE GENOMIC DNA]</scope>
    <source>
        <strain evidence="2">SBW25</strain>
        <plasmid evidence="2">pQBR55</plasmid>
    </source>
</reference>
<dbReference type="AlphaFoldDB" id="A0A0G4E5I7"/>
<geneLocation type="plasmid" evidence="2">
    <name>pQBR55</name>
</geneLocation>
<reference evidence="2" key="2">
    <citation type="submission" date="2015-06" db="EMBL/GenBank/DDBJ databases">
        <title>Environmentally co-occuring mercury resistance plasmids are genetically and phenotypically diverse and confer variable context-dependent fitness effects.</title>
        <authorList>
            <person name="Hall J.P.J."/>
            <person name="Harrison E."/>
            <person name="Lilley A.K."/>
            <person name="Paterson S."/>
            <person name="Spiers A.J."/>
            <person name="Brockhurst M.A."/>
        </authorList>
    </citation>
    <scope>NUCLEOTIDE SEQUENCE [LARGE SCALE GENOMIC DNA]</scope>
    <source>
        <strain evidence="2">SBW25</strain>
        <plasmid evidence="2">pQBR55</plasmid>
    </source>
</reference>
<keyword evidence="2" id="KW-0614">Plasmid</keyword>